<keyword evidence="1" id="KW-0812">Transmembrane</keyword>
<evidence type="ECO:0000313" key="3">
    <source>
        <dbReference type="Proteomes" id="UP000033092"/>
    </source>
</evidence>
<proteinExistence type="predicted"/>
<keyword evidence="1" id="KW-1133">Transmembrane helix</keyword>
<feature type="transmembrane region" description="Helical" evidence="1">
    <location>
        <begin position="187"/>
        <end position="206"/>
    </location>
</feature>
<reference evidence="2 3" key="1">
    <citation type="submission" date="2014-07" db="EMBL/GenBank/DDBJ databases">
        <title>Methanogenic archaea and the global carbon cycle.</title>
        <authorList>
            <person name="Henriksen J.R."/>
            <person name="Luke J."/>
            <person name="Reinhart S."/>
            <person name="Benedict M.N."/>
            <person name="Youngblut N.D."/>
            <person name="Metcalf M.E."/>
            <person name="Whitaker R.J."/>
            <person name="Metcalf W.W."/>
        </authorList>
    </citation>
    <scope>NUCLEOTIDE SEQUENCE [LARGE SCALE GENOMIC DNA]</scope>
    <source>
        <strain evidence="2 3">HI350</strain>
    </source>
</reference>
<dbReference type="PATRIC" id="fig|1434119.4.peg.436"/>
<dbReference type="KEGG" id="msz:MSSIH_0351"/>
<evidence type="ECO:0008006" key="4">
    <source>
        <dbReference type="Google" id="ProtNLM"/>
    </source>
</evidence>
<evidence type="ECO:0000313" key="2">
    <source>
        <dbReference type="EMBL" id="AKB31041.1"/>
    </source>
</evidence>
<sequence length="210" mass="23686">MSDAFVHPGIGMDCAKTGYYKEAYLDSYGILPEFKSEEEKKEFYRKVKQVKSSVSNDLDKKLAEIEIHTNNTGPGMDLVLIEKTAKEHNIDVSDNLAKYFIEDQINSWGVNKEGYIGIGLNVENTDQQTRDEIYLIYHKKGIEMGIENIPVVFENFGTIEYYSETDEENTGIKIPVQENDDLSVNRASGAGILLAISVTILAFLVGRRKM</sequence>
<dbReference type="HOGENOM" id="CLU_1140580_0_0_2"/>
<dbReference type="Proteomes" id="UP000033092">
    <property type="component" value="Chromosome"/>
</dbReference>
<dbReference type="AlphaFoldDB" id="A0A0E3L9X7"/>
<organism evidence="2 3">
    <name type="scientific">Methanosarcina siciliae HI350</name>
    <dbReference type="NCBI Taxonomy" id="1434119"/>
    <lineage>
        <taxon>Archaea</taxon>
        <taxon>Methanobacteriati</taxon>
        <taxon>Methanobacteriota</taxon>
        <taxon>Stenosarchaea group</taxon>
        <taxon>Methanomicrobia</taxon>
        <taxon>Methanosarcinales</taxon>
        <taxon>Methanosarcinaceae</taxon>
        <taxon>Methanosarcina</taxon>
    </lineage>
</organism>
<gene>
    <name evidence="2" type="ORF">MSSIH_0351</name>
</gene>
<protein>
    <recommendedName>
        <fullName evidence="4">GTPases-Sulfate adenylate transferase subunit 1</fullName>
    </recommendedName>
</protein>
<evidence type="ECO:0000256" key="1">
    <source>
        <dbReference type="SAM" id="Phobius"/>
    </source>
</evidence>
<name>A0A0E3L9X7_9EURY</name>
<dbReference type="EMBL" id="CP009507">
    <property type="protein sequence ID" value="AKB31041.1"/>
    <property type="molecule type" value="Genomic_DNA"/>
</dbReference>
<keyword evidence="1" id="KW-0472">Membrane</keyword>
<accession>A0A0E3L9X7</accession>